<gene>
    <name evidence="9" type="ORF">OB919_05430</name>
</gene>
<protein>
    <submittedName>
        <fullName evidence="9">ABC transporter permease</fullName>
    </submittedName>
</protein>
<reference evidence="9 10" key="1">
    <citation type="submission" date="2022-09" db="EMBL/GenBank/DDBJ databases">
        <title>Enrichment on poylsaccharides allowed isolation of novel metabolic and taxonomic groups of Haloarchaea.</title>
        <authorList>
            <person name="Sorokin D.Y."/>
            <person name="Elcheninov A.G."/>
            <person name="Khizhniak T.V."/>
            <person name="Kolganova T.V."/>
            <person name="Kublanov I.V."/>
        </authorList>
    </citation>
    <scope>NUCLEOTIDE SEQUENCE [LARGE SCALE GENOMIC DNA]</scope>
    <source>
        <strain evidence="9 10">AArc-curdl1</strain>
    </source>
</reference>
<dbReference type="Proteomes" id="UP001321047">
    <property type="component" value="Unassembled WGS sequence"/>
</dbReference>
<evidence type="ECO:0000256" key="3">
    <source>
        <dbReference type="ARBA" id="ARBA00022475"/>
    </source>
</evidence>
<dbReference type="GO" id="GO:0005886">
    <property type="term" value="C:plasma membrane"/>
    <property type="evidence" value="ECO:0007669"/>
    <property type="project" value="UniProtKB-SubCell"/>
</dbReference>
<feature type="transmembrane region" description="Helical" evidence="7">
    <location>
        <begin position="99"/>
        <end position="125"/>
    </location>
</feature>
<keyword evidence="10" id="KW-1185">Reference proteome</keyword>
<evidence type="ECO:0000313" key="9">
    <source>
        <dbReference type="EMBL" id="MCU4751424.1"/>
    </source>
</evidence>
<dbReference type="CDD" id="cd06261">
    <property type="entry name" value="TM_PBP2"/>
    <property type="match status" value="1"/>
</dbReference>
<evidence type="ECO:0000313" key="10">
    <source>
        <dbReference type="Proteomes" id="UP001321047"/>
    </source>
</evidence>
<dbReference type="Pfam" id="PF12911">
    <property type="entry name" value="OppC_N"/>
    <property type="match status" value="1"/>
</dbReference>
<keyword evidence="3" id="KW-1003">Cell membrane</keyword>
<comment type="caution">
    <text evidence="9">The sequence shown here is derived from an EMBL/GenBank/DDBJ whole genome shotgun (WGS) entry which is preliminary data.</text>
</comment>
<dbReference type="Gene3D" id="1.10.3720.10">
    <property type="entry name" value="MetI-like"/>
    <property type="match status" value="1"/>
</dbReference>
<dbReference type="PANTHER" id="PTHR43386">
    <property type="entry name" value="OLIGOPEPTIDE TRANSPORT SYSTEM PERMEASE PROTEIN APPC"/>
    <property type="match status" value="1"/>
</dbReference>
<dbReference type="SUPFAM" id="SSF161098">
    <property type="entry name" value="MetI-like"/>
    <property type="match status" value="1"/>
</dbReference>
<evidence type="ECO:0000256" key="6">
    <source>
        <dbReference type="ARBA" id="ARBA00023136"/>
    </source>
</evidence>
<organism evidence="9 10">
    <name type="scientific">Natronosalvus hydrolyticus</name>
    <dbReference type="NCBI Taxonomy" id="2979988"/>
    <lineage>
        <taxon>Archaea</taxon>
        <taxon>Methanobacteriati</taxon>
        <taxon>Methanobacteriota</taxon>
        <taxon>Stenosarchaea group</taxon>
        <taxon>Halobacteria</taxon>
        <taxon>Halobacteriales</taxon>
        <taxon>Natrialbaceae</taxon>
        <taxon>Natronosalvus</taxon>
    </lineage>
</organism>
<dbReference type="InterPro" id="IPR025966">
    <property type="entry name" value="OppC_N"/>
</dbReference>
<feature type="transmembrane region" description="Helical" evidence="7">
    <location>
        <begin position="265"/>
        <end position="286"/>
    </location>
</feature>
<name>A0AAP2Z640_9EURY</name>
<comment type="similarity">
    <text evidence="7">Belongs to the binding-protein-dependent transport system permease family.</text>
</comment>
<keyword evidence="6 7" id="KW-0472">Membrane</keyword>
<keyword evidence="4 7" id="KW-0812">Transmembrane</keyword>
<feature type="transmembrane region" description="Helical" evidence="7">
    <location>
        <begin position="34"/>
        <end position="53"/>
    </location>
</feature>
<dbReference type="PANTHER" id="PTHR43386:SF1">
    <property type="entry name" value="D,D-DIPEPTIDE TRANSPORT SYSTEM PERMEASE PROTEIN DDPC-RELATED"/>
    <property type="match status" value="1"/>
</dbReference>
<comment type="subcellular location">
    <subcellularLocation>
        <location evidence="1 7">Cell membrane</location>
        <topology evidence="1 7">Multi-pass membrane protein</topology>
    </subcellularLocation>
</comment>
<evidence type="ECO:0000256" key="1">
    <source>
        <dbReference type="ARBA" id="ARBA00004651"/>
    </source>
</evidence>
<evidence type="ECO:0000256" key="5">
    <source>
        <dbReference type="ARBA" id="ARBA00022989"/>
    </source>
</evidence>
<evidence type="ECO:0000256" key="4">
    <source>
        <dbReference type="ARBA" id="ARBA00022692"/>
    </source>
</evidence>
<dbReference type="PROSITE" id="PS50928">
    <property type="entry name" value="ABC_TM1"/>
    <property type="match status" value="1"/>
</dbReference>
<dbReference type="EMBL" id="JAOPJZ010000002">
    <property type="protein sequence ID" value="MCU4751424.1"/>
    <property type="molecule type" value="Genomic_DNA"/>
</dbReference>
<evidence type="ECO:0000259" key="8">
    <source>
        <dbReference type="PROSITE" id="PS50928"/>
    </source>
</evidence>
<keyword evidence="2 7" id="KW-0813">Transport</keyword>
<keyword evidence="5 7" id="KW-1133">Transmembrane helix</keyword>
<feature type="transmembrane region" description="Helical" evidence="7">
    <location>
        <begin position="214"/>
        <end position="241"/>
    </location>
</feature>
<proteinExistence type="inferred from homology"/>
<dbReference type="Pfam" id="PF00528">
    <property type="entry name" value="BPD_transp_1"/>
    <property type="match status" value="1"/>
</dbReference>
<evidence type="ECO:0000256" key="2">
    <source>
        <dbReference type="ARBA" id="ARBA00022448"/>
    </source>
</evidence>
<dbReference type="InterPro" id="IPR000515">
    <property type="entry name" value="MetI-like"/>
</dbReference>
<sequence>MAIGDSESSTEGSRIRETIDAIIRVFRGERMAQIGGVILLSFILVGLFAPMLAPYDPGEMNRGEDGELLRLDAPSQDHPFGTTNLGRDILSQVMYGARVSLIVGLAAAFVSTVIGTNVALIAGYYGGTVDNILMRLVDIAYGLPFLPFVIALVFIFGSSLWNIIFVISLLMWRSSARVIRSEVLSQKGRPYIESADAIGASNLRKMYIHILPNVLPLMVLYMAFGVAWAVIYEASIAFLGFGDPSMYSWGTIMFEAYSTGAIRFAYWWVIPPGVCIMLFVMSVFFIGRSLEKITNPDLRH</sequence>
<feature type="transmembrane region" description="Helical" evidence="7">
    <location>
        <begin position="145"/>
        <end position="172"/>
    </location>
</feature>
<dbReference type="InterPro" id="IPR035906">
    <property type="entry name" value="MetI-like_sf"/>
</dbReference>
<dbReference type="InterPro" id="IPR050366">
    <property type="entry name" value="BP-dependent_transpt_permease"/>
</dbReference>
<dbReference type="GO" id="GO:0055085">
    <property type="term" value="P:transmembrane transport"/>
    <property type="evidence" value="ECO:0007669"/>
    <property type="project" value="InterPro"/>
</dbReference>
<accession>A0AAP2Z640</accession>
<feature type="domain" description="ABC transmembrane type-1" evidence="8">
    <location>
        <begin position="97"/>
        <end position="287"/>
    </location>
</feature>
<evidence type="ECO:0000256" key="7">
    <source>
        <dbReference type="RuleBase" id="RU363032"/>
    </source>
</evidence>
<dbReference type="AlphaFoldDB" id="A0AAP2Z640"/>